<dbReference type="PANTHER" id="PTHR45980">
    <property type="match status" value="1"/>
</dbReference>
<feature type="compositionally biased region" description="Polar residues" evidence="7">
    <location>
        <begin position="100"/>
        <end position="110"/>
    </location>
</feature>
<dbReference type="InterPro" id="IPR043504">
    <property type="entry name" value="Peptidase_S1_PA_chymotrypsin"/>
</dbReference>
<dbReference type="EC" id="3.4.21.-" evidence="6"/>
<evidence type="ECO:0000256" key="3">
    <source>
        <dbReference type="ARBA" id="ARBA00022729"/>
    </source>
</evidence>
<evidence type="ECO:0000256" key="6">
    <source>
        <dbReference type="RuleBase" id="RU004296"/>
    </source>
</evidence>
<evidence type="ECO:0000313" key="10">
    <source>
        <dbReference type="EMBL" id="KAF8820356.1"/>
    </source>
</evidence>
<gene>
    <name evidence="10" type="ORF">IE077_003265</name>
</gene>
<dbReference type="Pfam" id="PF17815">
    <property type="entry name" value="PDZ_3"/>
    <property type="match status" value="1"/>
</dbReference>
<evidence type="ECO:0000259" key="9">
    <source>
        <dbReference type="Pfam" id="PF17815"/>
    </source>
</evidence>
<feature type="domain" description="Protease Do-like PDZ" evidence="9">
    <location>
        <begin position="499"/>
        <end position="646"/>
    </location>
</feature>
<feature type="transmembrane region" description="Helical" evidence="8">
    <location>
        <begin position="12"/>
        <end position="29"/>
    </location>
</feature>
<keyword evidence="2 6" id="KW-0645">Protease</keyword>
<dbReference type="SUPFAM" id="SSF50494">
    <property type="entry name" value="Trypsin-like serine proteases"/>
    <property type="match status" value="1"/>
</dbReference>
<evidence type="ECO:0000256" key="4">
    <source>
        <dbReference type="ARBA" id="ARBA00022801"/>
    </source>
</evidence>
<dbReference type="Pfam" id="PF13365">
    <property type="entry name" value="Trypsin_2"/>
    <property type="match status" value="1"/>
</dbReference>
<evidence type="ECO:0000256" key="7">
    <source>
        <dbReference type="SAM" id="MobiDB-lite"/>
    </source>
</evidence>
<keyword evidence="8" id="KW-0812">Transmembrane</keyword>
<comment type="similarity">
    <text evidence="1 6">Belongs to the peptidase S1B family.</text>
</comment>
<evidence type="ECO:0000256" key="1">
    <source>
        <dbReference type="ARBA" id="ARBA00008764"/>
    </source>
</evidence>
<keyword evidence="11" id="KW-1185">Reference proteome</keyword>
<evidence type="ECO:0000256" key="2">
    <source>
        <dbReference type="ARBA" id="ARBA00022670"/>
    </source>
</evidence>
<keyword evidence="8" id="KW-1133">Transmembrane helix</keyword>
<proteinExistence type="inferred from homology"/>
<dbReference type="InterPro" id="IPR041517">
    <property type="entry name" value="DEGP_PDZ"/>
</dbReference>
<keyword evidence="4 6" id="KW-0378">Hydrolase</keyword>
<comment type="caution">
    <text evidence="10">The sequence shown here is derived from an EMBL/GenBank/DDBJ whole genome shotgun (WGS) entry which is preliminary data.</text>
</comment>
<evidence type="ECO:0000256" key="5">
    <source>
        <dbReference type="ARBA" id="ARBA00022825"/>
    </source>
</evidence>
<evidence type="ECO:0000313" key="11">
    <source>
        <dbReference type="Proteomes" id="UP000823046"/>
    </source>
</evidence>
<dbReference type="PANTHER" id="PTHR45980:SF9">
    <property type="entry name" value="PROTEASE DO-LIKE 10, MITOCHONDRIAL-RELATED"/>
    <property type="match status" value="1"/>
</dbReference>
<dbReference type="InterPro" id="IPR036034">
    <property type="entry name" value="PDZ_sf"/>
</dbReference>
<keyword evidence="5 6" id="KW-0720">Serine protease</keyword>
<dbReference type="EMBL" id="JADAQX010000407">
    <property type="protein sequence ID" value="KAF8820356.1"/>
    <property type="molecule type" value="Genomic_DNA"/>
</dbReference>
<dbReference type="Gene3D" id="3.20.190.20">
    <property type="match status" value="1"/>
</dbReference>
<feature type="region of interest" description="Disordered" evidence="7">
    <location>
        <begin position="89"/>
        <end position="110"/>
    </location>
</feature>
<dbReference type="InterPro" id="IPR046449">
    <property type="entry name" value="DEGP_PDZ_sf"/>
</dbReference>
<protein>
    <recommendedName>
        <fullName evidence="6">Serine protease</fullName>
        <ecNumber evidence="6">3.4.21.-</ecNumber>
    </recommendedName>
</protein>
<dbReference type="Proteomes" id="UP000823046">
    <property type="component" value="Unassembled WGS sequence"/>
</dbReference>
<dbReference type="PRINTS" id="PR00839">
    <property type="entry name" value="V8PROTEASE"/>
</dbReference>
<dbReference type="SUPFAM" id="SSF50156">
    <property type="entry name" value="PDZ domain-like"/>
    <property type="match status" value="1"/>
</dbReference>
<organism evidence="10 11">
    <name type="scientific">Cardiosporidium cionae</name>
    <dbReference type="NCBI Taxonomy" id="476202"/>
    <lineage>
        <taxon>Eukaryota</taxon>
        <taxon>Sar</taxon>
        <taxon>Alveolata</taxon>
        <taxon>Apicomplexa</taxon>
        <taxon>Aconoidasida</taxon>
        <taxon>Nephromycida</taxon>
        <taxon>Cardiosporidium</taxon>
    </lineage>
</organism>
<dbReference type="Gene3D" id="2.30.42.10">
    <property type="match status" value="1"/>
</dbReference>
<keyword evidence="8" id="KW-0472">Membrane</keyword>
<evidence type="ECO:0000256" key="8">
    <source>
        <dbReference type="SAM" id="Phobius"/>
    </source>
</evidence>
<reference evidence="10 11" key="1">
    <citation type="journal article" date="2020" name="bioRxiv">
        <title>Metabolic contributions of an alphaproteobacterial endosymbiont in the apicomplexan Cardiosporidium cionae.</title>
        <authorList>
            <person name="Hunter E.S."/>
            <person name="Paight C.J."/>
            <person name="Lane C.E."/>
        </authorList>
    </citation>
    <scope>NUCLEOTIDE SEQUENCE [LARGE SCALE GENOMIC DNA]</scope>
    <source>
        <strain evidence="10">ESH_2018</strain>
    </source>
</reference>
<dbReference type="Gene3D" id="2.40.10.10">
    <property type="entry name" value="Trypsin-like serine proteases"/>
    <property type="match status" value="2"/>
</dbReference>
<dbReference type="InterPro" id="IPR008256">
    <property type="entry name" value="Peptidase_S1B"/>
</dbReference>
<sequence length="648" mass="72005">MEINLNIRHQLPSFFIFLTIFVCAWFLNMSNGEREFYSTVSPAELNLEAEIERIVGADIGLAERLDKVSVSALKFPEAHNGKVKNSSAVLPPNLNPFQGEPSTNGGNDALSESVQKDLIQSHFQNQDYLLHGDTNTLPNGILQNLLRGVFRIHSSRKYPDFGTPWQIKGYGRATGTGFSLANRTIVTNAHVVSYADTIHVEKPGIAKLFIAEAIVVAHEPDIALLTVADESFWEDLPSLKLAEGKWEIPRLLFDVMVIGYPTGGETISVTKGVVSRVQVGSYAHSTSRFLEIQIDAAINPGNSGGPVVNNKGDIVGIAFQGLESSDNIGYIIPVPVVKHVLEDVKRHKRYTGIVTMGASLQSMENPNLRSYFGLNEINVQLPPGISMEGSLVISVDEERNLQHVQHILNWGAKFVPNLGILTNASIREKVGLQRGDIIVEIDGVNVAQDGTIRLRGIERVSLDYLLIGKYFGEYIPCTVIREKKVQAIKIPLETSNFVIPKQTSDEKPRYLICGGLVFVPLTRRYILDRKIGRNRLRTAVMIEDYSNVYQTKDLQELVVLSRILPSHISIGYHGQNLLLKSVNGQTIKSLQHLQDTLDNINNDPNEMYISFSFGELHEFIVVNKTEVREINAKILKENGITASHSEEL</sequence>
<keyword evidence="3" id="KW-0732">Signal</keyword>
<accession>A0ABQ7J8N3</accession>
<name>A0ABQ7J8N3_9APIC</name>
<dbReference type="InterPro" id="IPR009003">
    <property type="entry name" value="Peptidase_S1_PA"/>
</dbReference>